<organism evidence="1 2">
    <name type="scientific">Violaceomyces palustris</name>
    <dbReference type="NCBI Taxonomy" id="1673888"/>
    <lineage>
        <taxon>Eukaryota</taxon>
        <taxon>Fungi</taxon>
        <taxon>Dikarya</taxon>
        <taxon>Basidiomycota</taxon>
        <taxon>Ustilaginomycotina</taxon>
        <taxon>Ustilaginomycetes</taxon>
        <taxon>Violaceomycetales</taxon>
        <taxon>Violaceomycetaceae</taxon>
        <taxon>Violaceomyces</taxon>
    </lineage>
</organism>
<evidence type="ECO:0000313" key="2">
    <source>
        <dbReference type="Proteomes" id="UP000245626"/>
    </source>
</evidence>
<protein>
    <submittedName>
        <fullName evidence="1">Uncharacterized protein</fullName>
    </submittedName>
</protein>
<gene>
    <name evidence="1" type="ORF">IE53DRAFT_316971</name>
</gene>
<accession>A0ACD0NVN8</accession>
<evidence type="ECO:0000313" key="1">
    <source>
        <dbReference type="EMBL" id="PWN49812.1"/>
    </source>
</evidence>
<name>A0ACD0NVN8_9BASI</name>
<keyword evidence="2" id="KW-1185">Reference proteome</keyword>
<proteinExistence type="predicted"/>
<dbReference type="EMBL" id="KZ820003">
    <property type="protein sequence ID" value="PWN49812.1"/>
    <property type="molecule type" value="Genomic_DNA"/>
</dbReference>
<dbReference type="Proteomes" id="UP000245626">
    <property type="component" value="Unassembled WGS sequence"/>
</dbReference>
<reference evidence="1 2" key="1">
    <citation type="journal article" date="2018" name="Mol. Biol. Evol.">
        <title>Broad Genomic Sampling Reveals a Smut Pathogenic Ancestry of the Fungal Clade Ustilaginomycotina.</title>
        <authorList>
            <person name="Kijpornyongpan T."/>
            <person name="Mondo S.J."/>
            <person name="Barry K."/>
            <person name="Sandor L."/>
            <person name="Lee J."/>
            <person name="Lipzen A."/>
            <person name="Pangilinan J."/>
            <person name="LaButti K."/>
            <person name="Hainaut M."/>
            <person name="Henrissat B."/>
            <person name="Grigoriev I.V."/>
            <person name="Spatafora J.W."/>
            <person name="Aime M.C."/>
        </authorList>
    </citation>
    <scope>NUCLEOTIDE SEQUENCE [LARGE SCALE GENOMIC DNA]</scope>
    <source>
        <strain evidence="1 2">SA 807</strain>
    </source>
</reference>
<sequence length="785" mass="87101">MSFSSLLLKFSRILSESTSSLLALRVELDRDHPQLAPPTTVFHHLSSRANETKLKVDALVDSFAAGKSPQLGDKVRGIFLEKSSAEVRRFVLSTSPGFERPADTFHRLDVAVSLQLAGVLDPALPLSIIEELLEASTIGQCSEVFDYVESRVWQMTINMSPVKGKGLVLLRLCNELLKRLSKPSKPHTIFAGRILSLLAAVFPLGERSGVNLKGDFNVENRTVLESGPESEDGKKSGEDGEKIVQGEEGVSPKPNGEEDASTGKRSDFYYTFWRMQRYFSNPPILMGLPDPLNETLPLVGSKDPPPGTFIPKGEDPAPDGMPGPMAELRIGTSQILKLFSSVAKREKELAGSTTAECAKSIKAQPKSEGEKLKEVEIQQENPRGKRRKLVIENGVQAKETEADVENMDVDEEETSKLRDDFFPKFLTGRKLLDYELHDPSFRRHILVQYLILFQYLLSFTPASREKWKDWKNKSLQAVFVLSDVDESWIRTTWREIQALMREIPPDGKLFLDTVLETLARERSWVRWKTDMCPPIDKPSMNVGQLDSFAEARRKFGKRAVPYLHPLGTHALSELWENGFPPPIVGKRRMEDETGVEVEITTDGLEDLEFPPHIPDLGSYHRLIKREEAKIGLRKSKIGADGGDAGGKEDVDHTVEDDELQGMKEAVQSLAWRALRVANHEHLHLFPSMKGADNVALLMDAIRVEGEQRMGKGLMKSSQFDSSEAGGAASPDTPASTSSVPVAVPSVPSSPMRPQENGGKEDGGDHEKQTHFSEPDPSSKSQDGGR</sequence>